<dbReference type="Gene3D" id="3.40.640.10">
    <property type="entry name" value="Type I PLP-dependent aspartate aminotransferase-like (Major domain)"/>
    <property type="match status" value="1"/>
</dbReference>
<evidence type="ECO:0000256" key="3">
    <source>
        <dbReference type="ARBA" id="ARBA00022679"/>
    </source>
</evidence>
<reference evidence="6" key="2">
    <citation type="submission" date="2020-09" db="EMBL/GenBank/DDBJ databases">
        <authorList>
            <person name="Sun Q."/>
            <person name="Kim S."/>
        </authorList>
    </citation>
    <scope>NUCLEOTIDE SEQUENCE</scope>
    <source>
        <strain evidence="6">KCTC 42590</strain>
    </source>
</reference>
<dbReference type="EMBL" id="BNCI01000001">
    <property type="protein sequence ID" value="GHF14773.1"/>
    <property type="molecule type" value="Genomic_DNA"/>
</dbReference>
<reference evidence="6" key="1">
    <citation type="journal article" date="2014" name="Int. J. Syst. Evol. Microbiol.">
        <title>Complete genome sequence of Corynebacterium casei LMG S-19264T (=DSM 44701T), isolated from a smear-ripened cheese.</title>
        <authorList>
            <consortium name="US DOE Joint Genome Institute (JGI-PGF)"/>
            <person name="Walter F."/>
            <person name="Albersmeier A."/>
            <person name="Kalinowski J."/>
            <person name="Ruckert C."/>
        </authorList>
    </citation>
    <scope>NUCLEOTIDE SEQUENCE</scope>
    <source>
        <strain evidence="6">KCTC 42590</strain>
    </source>
</reference>
<protein>
    <submittedName>
        <fullName evidence="6">Aspartate aminotransferase family protein</fullName>
    </submittedName>
</protein>
<comment type="similarity">
    <text evidence="1 5">Belongs to the class-III pyridoxal-phosphate-dependent aminotransferase family.</text>
</comment>
<dbReference type="GO" id="GO:0005829">
    <property type="term" value="C:cytosol"/>
    <property type="evidence" value="ECO:0007669"/>
    <property type="project" value="TreeGrafter"/>
</dbReference>
<dbReference type="InterPro" id="IPR015424">
    <property type="entry name" value="PyrdxlP-dep_Trfase"/>
</dbReference>
<dbReference type="PANTHER" id="PTHR43094">
    <property type="entry name" value="AMINOTRANSFERASE"/>
    <property type="match status" value="1"/>
</dbReference>
<keyword evidence="7" id="KW-1185">Reference proteome</keyword>
<evidence type="ECO:0000256" key="5">
    <source>
        <dbReference type="RuleBase" id="RU003560"/>
    </source>
</evidence>
<dbReference type="CDD" id="cd00610">
    <property type="entry name" value="OAT_like"/>
    <property type="match status" value="1"/>
</dbReference>
<dbReference type="Proteomes" id="UP000630923">
    <property type="component" value="Unassembled WGS sequence"/>
</dbReference>
<name>A0A919E540_9PROT</name>
<dbReference type="Gene3D" id="3.90.1150.10">
    <property type="entry name" value="Aspartate Aminotransferase, domain 1"/>
    <property type="match status" value="1"/>
</dbReference>
<dbReference type="SUPFAM" id="SSF53383">
    <property type="entry name" value="PLP-dependent transferases"/>
    <property type="match status" value="1"/>
</dbReference>
<accession>A0A919E540</accession>
<proteinExistence type="inferred from homology"/>
<evidence type="ECO:0000256" key="4">
    <source>
        <dbReference type="ARBA" id="ARBA00022898"/>
    </source>
</evidence>
<dbReference type="InterPro" id="IPR015422">
    <property type="entry name" value="PyrdxlP-dep_Trfase_small"/>
</dbReference>
<dbReference type="FunFam" id="3.40.640.10:FF:000014">
    <property type="entry name" value="Adenosylmethionine-8-amino-7-oxononanoate aminotransferase, probable"/>
    <property type="match status" value="1"/>
</dbReference>
<keyword evidence="3" id="KW-0808">Transferase</keyword>
<dbReference type="Pfam" id="PF00202">
    <property type="entry name" value="Aminotran_3"/>
    <property type="match status" value="1"/>
</dbReference>
<dbReference type="GO" id="GO:0030170">
    <property type="term" value="F:pyridoxal phosphate binding"/>
    <property type="evidence" value="ECO:0007669"/>
    <property type="project" value="InterPro"/>
</dbReference>
<sequence>MTSVLYRSPVTGYPVATQSSGMFIRDAHDKAWLDMSGGAAVSLVGHSHPHVLGRMHAQLDSMAFAHTAFFTNEPQEQLAEKLAARFTEKNARVYFTSGGSEANEAAIKLTWQYWAARDQASKKIIISRENSYHGNTLATLSISGNPDRRVASAAPLLDWPRVSPCYAYRNQETGETDAAYVAKLAQELEDTICKTGADNIAAFICEPIVGASLGVVPYVPGYLKAVRALCDKYDILMISDEIMCGSGRTGKFFAHEDEGVVPDIVTLAKGIAGGYAPLAATIVRQKIPEAMAHKHFEHGHTYVGHALSCAAGMAVQEVIDAENLLSGTLEKEVMLKNALVEATADCAHIGNIRGKGFFYGVEFVSDTETKSGFENGAAIAKQLKAEAMKAGLICYPGTAKIGTESVPHILFAPPLIAEANDFSLLAEKLQTIVKAVFP</sequence>
<dbReference type="AlphaFoldDB" id="A0A919E540"/>
<dbReference type="NCBIfam" id="NF005685">
    <property type="entry name" value="PRK07483.1"/>
    <property type="match status" value="1"/>
</dbReference>
<evidence type="ECO:0000256" key="1">
    <source>
        <dbReference type="ARBA" id="ARBA00008954"/>
    </source>
</evidence>
<gene>
    <name evidence="6" type="ORF">GCM10017044_06100</name>
</gene>
<keyword evidence="4 5" id="KW-0663">Pyridoxal phosphate</keyword>
<evidence type="ECO:0000256" key="2">
    <source>
        <dbReference type="ARBA" id="ARBA00022576"/>
    </source>
</evidence>
<comment type="caution">
    <text evidence="6">The sequence shown here is derived from an EMBL/GenBank/DDBJ whole genome shotgun (WGS) entry which is preliminary data.</text>
</comment>
<dbReference type="PANTHER" id="PTHR43094:SF1">
    <property type="entry name" value="AMINOTRANSFERASE CLASS-III"/>
    <property type="match status" value="1"/>
</dbReference>
<evidence type="ECO:0000313" key="6">
    <source>
        <dbReference type="EMBL" id="GHF14773.1"/>
    </source>
</evidence>
<dbReference type="PIRSF" id="PIRSF000521">
    <property type="entry name" value="Transaminase_4ab_Lys_Orn"/>
    <property type="match status" value="1"/>
</dbReference>
<organism evidence="6 7">
    <name type="scientific">Kordiimonas sediminis</name>
    <dbReference type="NCBI Taxonomy" id="1735581"/>
    <lineage>
        <taxon>Bacteria</taxon>
        <taxon>Pseudomonadati</taxon>
        <taxon>Pseudomonadota</taxon>
        <taxon>Alphaproteobacteria</taxon>
        <taxon>Kordiimonadales</taxon>
        <taxon>Kordiimonadaceae</taxon>
        <taxon>Kordiimonas</taxon>
    </lineage>
</organism>
<dbReference type="GO" id="GO:0008483">
    <property type="term" value="F:transaminase activity"/>
    <property type="evidence" value="ECO:0007669"/>
    <property type="project" value="UniProtKB-KW"/>
</dbReference>
<dbReference type="RefSeq" id="WP_191250073.1">
    <property type="nucleotide sequence ID" value="NZ_BNCI01000001.1"/>
</dbReference>
<dbReference type="InterPro" id="IPR005814">
    <property type="entry name" value="Aminotrans_3"/>
</dbReference>
<evidence type="ECO:0000313" key="7">
    <source>
        <dbReference type="Proteomes" id="UP000630923"/>
    </source>
</evidence>
<keyword evidence="2 6" id="KW-0032">Aminotransferase</keyword>
<dbReference type="InterPro" id="IPR015421">
    <property type="entry name" value="PyrdxlP-dep_Trfase_major"/>
</dbReference>